<dbReference type="Proteomes" id="UP001154240">
    <property type="component" value="Unassembled WGS sequence"/>
</dbReference>
<evidence type="ECO:0000256" key="1">
    <source>
        <dbReference type="SAM" id="Phobius"/>
    </source>
</evidence>
<feature type="transmembrane region" description="Helical" evidence="1">
    <location>
        <begin position="364"/>
        <end position="385"/>
    </location>
</feature>
<keyword evidence="4" id="KW-1185">Reference proteome</keyword>
<feature type="transmembrane region" description="Helical" evidence="1">
    <location>
        <begin position="217"/>
        <end position="237"/>
    </location>
</feature>
<name>A0A9X4MI63_9BACT</name>
<reference evidence="3" key="2">
    <citation type="submission" date="2022-10" db="EMBL/GenBank/DDBJ databases">
        <authorList>
            <person name="Aronson H.S."/>
        </authorList>
    </citation>
    <scope>NUCLEOTIDE SEQUENCE</scope>
    <source>
        <strain evidence="3">RS19-109</strain>
    </source>
</reference>
<dbReference type="Pfam" id="PF05157">
    <property type="entry name" value="MshEN"/>
    <property type="match status" value="1"/>
</dbReference>
<sequence>MMPLDPQTLMQPFSGLAFSGPGMLTEAAQAAVLRGVPLARILHAEYGVTREALLSALREHYRCGSIEYDERLPIPPELLNTLTASQLGISDWFPVIKDADGTIVIAACNPTDPAMRSEVERVFGPAPYEFRVALPDDISWYLQDFLHAKPGLLIGTERTGLAFWRNTMAQWRTRLACYRTDLARARTALAFVRAGLALAAISRTLSSSPRYAEHPMFASVALTIGLLLLVASLPTYLRVRRSRLTPPRDQTLVEVTGATLSFLENYQSLAQGGQGKRSKETMLARLGDLLGNYCTILYPSPPSRERTHLARERNVLAAQRTIAGCYRTIYARARTGLAFIRTGVAFMSIGIGLIGYFGLGFKTLFDAILILIGLLMIIDGGLWYLPVRKEQAELPRTRSAALAG</sequence>
<feature type="domain" description="Type II secretion system protein GspE N-terminal" evidence="2">
    <location>
        <begin position="70"/>
        <end position="147"/>
    </location>
</feature>
<dbReference type="RefSeq" id="WP_307633635.1">
    <property type="nucleotide sequence ID" value="NZ_JAPHEH010000001.1"/>
</dbReference>
<dbReference type="AlphaFoldDB" id="A0A9X4MI63"/>
<evidence type="ECO:0000313" key="3">
    <source>
        <dbReference type="EMBL" id="MDG4476670.1"/>
    </source>
</evidence>
<feature type="transmembrane region" description="Helical" evidence="1">
    <location>
        <begin position="337"/>
        <end position="358"/>
    </location>
</feature>
<protein>
    <recommendedName>
        <fullName evidence="2">Type II secretion system protein GspE N-terminal domain-containing protein</fullName>
    </recommendedName>
</protein>
<dbReference type="InterPro" id="IPR037257">
    <property type="entry name" value="T2SS_E_N_sf"/>
</dbReference>
<keyword evidence="1" id="KW-1133">Transmembrane helix</keyword>
<dbReference type="EMBL" id="JAPHEH010000001">
    <property type="protein sequence ID" value="MDG4476670.1"/>
    <property type="molecule type" value="Genomic_DNA"/>
</dbReference>
<keyword evidence="1" id="KW-0812">Transmembrane</keyword>
<keyword evidence="1" id="KW-0472">Membrane</keyword>
<reference evidence="3" key="1">
    <citation type="journal article" date="2022" name="bioRxiv">
        <title>Thiovibrio frasassiensisgen. nov., sp. nov., an autotrophic, elemental sulfur disproportionating bacterium isolated from sulfidic karst sediment, and proposal of Thiovibrionaceae fam. nov.</title>
        <authorList>
            <person name="Aronson H."/>
            <person name="Thomas C."/>
            <person name="Bhattacharyya M."/>
            <person name="Eckstein S."/>
            <person name="Jensen S."/>
            <person name="Barco R."/>
            <person name="Macalady J."/>
            <person name="Amend J."/>
        </authorList>
    </citation>
    <scope>NUCLEOTIDE SEQUENCE</scope>
    <source>
        <strain evidence="3">RS19-109</strain>
    </source>
</reference>
<dbReference type="InterPro" id="IPR007831">
    <property type="entry name" value="T2SS_GspE_N"/>
</dbReference>
<accession>A0A9X4MI63</accession>
<gene>
    <name evidence="3" type="ORF">OLX77_10955</name>
</gene>
<proteinExistence type="predicted"/>
<dbReference type="SUPFAM" id="SSF160246">
    <property type="entry name" value="EspE N-terminal domain-like"/>
    <property type="match status" value="1"/>
</dbReference>
<evidence type="ECO:0000313" key="4">
    <source>
        <dbReference type="Proteomes" id="UP001154240"/>
    </source>
</evidence>
<comment type="caution">
    <text evidence="3">The sequence shown here is derived from an EMBL/GenBank/DDBJ whole genome shotgun (WGS) entry which is preliminary data.</text>
</comment>
<organism evidence="3 4">
    <name type="scientific">Thiovibrio frasassiensis</name>
    <dbReference type="NCBI Taxonomy" id="2984131"/>
    <lineage>
        <taxon>Bacteria</taxon>
        <taxon>Pseudomonadati</taxon>
        <taxon>Thermodesulfobacteriota</taxon>
        <taxon>Desulfobulbia</taxon>
        <taxon>Desulfobulbales</taxon>
        <taxon>Thiovibrionaceae</taxon>
        <taxon>Thiovibrio</taxon>
    </lineage>
</organism>
<evidence type="ECO:0000259" key="2">
    <source>
        <dbReference type="Pfam" id="PF05157"/>
    </source>
</evidence>